<dbReference type="GO" id="GO:0003700">
    <property type="term" value="F:DNA-binding transcription factor activity"/>
    <property type="evidence" value="ECO:0007669"/>
    <property type="project" value="InterPro"/>
</dbReference>
<sequence>MGAELLDRHSRPLSLTVYGGNLIQYAVPLVVDLDGLIGAIRPGTGRYPLVTAGYSESVSATSAPWLTSYLETRSDKLVVQTGMSLRKLTKKQAGQDNLQSACSKLISKLLYS</sequence>
<dbReference type="PROSITE" id="PS50931">
    <property type="entry name" value="HTH_LYSR"/>
    <property type="match status" value="1"/>
</dbReference>
<feature type="domain" description="HTH lysR-type" evidence="1">
    <location>
        <begin position="1"/>
        <end position="16"/>
    </location>
</feature>
<comment type="caution">
    <text evidence="2">The sequence shown here is derived from an EMBL/GenBank/DDBJ whole genome shotgun (WGS) entry which is preliminary data.</text>
</comment>
<dbReference type="Proteomes" id="UP000266091">
    <property type="component" value="Unassembled WGS sequence"/>
</dbReference>
<dbReference type="InterPro" id="IPR000847">
    <property type="entry name" value="LysR_HTH_N"/>
</dbReference>
<reference evidence="2 3" key="1">
    <citation type="journal article" date="2018" name="Int. J. Syst. Evol. Microbiol.">
        <title>Mesosutterella multiformis gen. nov., sp. nov., a member of the family Sutterellaceae and Sutterella megalosphaeroides sp. nov., isolated from human faeces.</title>
        <authorList>
            <person name="Sakamoto M."/>
            <person name="Ikeyama N."/>
            <person name="Kunihiro T."/>
            <person name="Iino T."/>
            <person name="Yuki M."/>
            <person name="Ohkuma M."/>
        </authorList>
    </citation>
    <scope>NUCLEOTIDE SEQUENCE [LARGE SCALE GENOMIC DNA]</scope>
    <source>
        <strain evidence="2 3">4NBBH2</strain>
    </source>
</reference>
<organism evidence="2 3">
    <name type="scientific">Mesosutterella multiformis</name>
    <dbReference type="NCBI Taxonomy" id="2259133"/>
    <lineage>
        <taxon>Bacteria</taxon>
        <taxon>Pseudomonadati</taxon>
        <taxon>Pseudomonadota</taxon>
        <taxon>Betaproteobacteria</taxon>
        <taxon>Burkholderiales</taxon>
        <taxon>Sutterellaceae</taxon>
        <taxon>Mesosutterella</taxon>
    </lineage>
</organism>
<gene>
    <name evidence="2" type="ORF">MESMUL_18290</name>
</gene>
<evidence type="ECO:0000313" key="3">
    <source>
        <dbReference type="Proteomes" id="UP000266091"/>
    </source>
</evidence>
<protein>
    <recommendedName>
        <fullName evidence="1">HTH lysR-type domain-containing protein</fullName>
    </recommendedName>
</protein>
<accession>A0A401LIN1</accession>
<dbReference type="AlphaFoldDB" id="A0A388SE81"/>
<name>A0A388SE81_9BURK</name>
<accession>A0A388SE81</accession>
<keyword evidence="3" id="KW-1185">Reference proteome</keyword>
<dbReference type="EMBL" id="BGZJ01000002">
    <property type="protein sequence ID" value="GBO94475.1"/>
    <property type="molecule type" value="Genomic_DNA"/>
</dbReference>
<evidence type="ECO:0000259" key="1">
    <source>
        <dbReference type="PROSITE" id="PS50931"/>
    </source>
</evidence>
<proteinExistence type="predicted"/>
<evidence type="ECO:0000313" key="2">
    <source>
        <dbReference type="EMBL" id="GBO94475.1"/>
    </source>
</evidence>